<accession>A0A1H0KBP1</accession>
<evidence type="ECO:0000313" key="1">
    <source>
        <dbReference type="EMBL" id="SDO53243.1"/>
    </source>
</evidence>
<dbReference type="STRING" id="582672.SAMN05216360_1263"/>
<name>A0A1H0KBP1_9HYPH</name>
<gene>
    <name evidence="1" type="ORF">SAMN05216360_1263</name>
</gene>
<dbReference type="AlphaFoldDB" id="A0A1H0KBP1"/>
<organism evidence="1 2">
    <name type="scientific">Methylobacterium phyllostachyos</name>
    <dbReference type="NCBI Taxonomy" id="582672"/>
    <lineage>
        <taxon>Bacteria</taxon>
        <taxon>Pseudomonadati</taxon>
        <taxon>Pseudomonadota</taxon>
        <taxon>Alphaproteobacteria</taxon>
        <taxon>Hyphomicrobiales</taxon>
        <taxon>Methylobacteriaceae</taxon>
        <taxon>Methylobacterium</taxon>
    </lineage>
</organism>
<evidence type="ECO:0000313" key="2">
    <source>
        <dbReference type="Proteomes" id="UP000198704"/>
    </source>
</evidence>
<sequence>MQKKTCAQRGPRQVSLIVASQADTHGNTPAPAFRQDLYLAARYGLSPAVASVVAELALATPEHWRRA</sequence>
<dbReference type="EMBL" id="FNHS01000026">
    <property type="protein sequence ID" value="SDO53243.1"/>
    <property type="molecule type" value="Genomic_DNA"/>
</dbReference>
<dbReference type="RefSeq" id="WP_143012347.1">
    <property type="nucleotide sequence ID" value="NZ_FNHS01000026.1"/>
</dbReference>
<reference evidence="2" key="1">
    <citation type="submission" date="2016-10" db="EMBL/GenBank/DDBJ databases">
        <authorList>
            <person name="Varghese N."/>
            <person name="Submissions S."/>
        </authorList>
    </citation>
    <scope>NUCLEOTIDE SEQUENCE [LARGE SCALE GENOMIC DNA]</scope>
    <source>
        <strain evidence="2">BL47</strain>
    </source>
</reference>
<protein>
    <submittedName>
        <fullName evidence="1">Uncharacterized protein</fullName>
    </submittedName>
</protein>
<keyword evidence="2" id="KW-1185">Reference proteome</keyword>
<proteinExistence type="predicted"/>
<dbReference type="Proteomes" id="UP000198704">
    <property type="component" value="Unassembled WGS sequence"/>
</dbReference>